<keyword evidence="7" id="KW-0458">Lysosome</keyword>
<comment type="catalytic activity">
    <reaction evidence="12">
        <text>L-lysyl-L-alpha-amino acid(out) = L-lysyl-L-alpha-amino acid(in)</text>
        <dbReference type="Rhea" id="RHEA:79387"/>
        <dbReference type="ChEBI" id="CHEBI:229965"/>
    </reaction>
</comment>
<dbReference type="GO" id="GO:0005765">
    <property type="term" value="C:lysosomal membrane"/>
    <property type="evidence" value="ECO:0007669"/>
    <property type="project" value="UniProtKB-SubCell"/>
</dbReference>
<evidence type="ECO:0000256" key="22">
    <source>
        <dbReference type="ARBA" id="ARBA00045018"/>
    </source>
</evidence>
<dbReference type="STRING" id="452.Lspi_2407"/>
<dbReference type="EMBL" id="LNYX01000031">
    <property type="protein sequence ID" value="KTD61777.1"/>
    <property type="molecule type" value="Genomic_DNA"/>
</dbReference>
<comment type="catalytic activity">
    <reaction evidence="11">
        <text>L-alpha-aminoacyl-L-histidine(out) = L-alpha-aminoacyl-L-histidine(in)</text>
        <dbReference type="Rhea" id="RHEA:79375"/>
        <dbReference type="ChEBI" id="CHEBI:229967"/>
    </reaction>
</comment>
<sequence length="430" mass="47836">MSRDGQKYAWFIFLLAAAFCAYEYILRVKLSPLSHQLLTEFNCSANAFGLLSSAFFYGYAPVQILSGPIIQRFGPRMVLTCALFLCVAATLLFAASHDFKILFGLRLLVGVGSGFAFIGAYILIANWFPIRKWAFLYGLLQFIACLGAMYGQQFLAFLSENITWRALSVLFGYVGIGLTILFYFFLRDTPKNPVNYSKTSSGNDTLLAQLKTVSLNPRSYPVVLYALFSWGPITISATLWGPAFLAEKLSFSIQNATYLFSYTWLGIAIGSPCIGYLANRVNRPKNLMLLCSGAGFIASLLLLNGHLYSTASYKVILFFLGFSTAAQPISFVKIQQANPEHCRGVAVGFNNTAVILSGAFLQPLSSYLIERSYLLNTAGNLSYHYTLTNYYNGLVLMPVSIIISFILAMFFIKEKQFSRQPVKHTSTYSY</sequence>
<feature type="transmembrane region" description="Helical" evidence="25">
    <location>
        <begin position="164"/>
        <end position="186"/>
    </location>
</feature>
<dbReference type="SUPFAM" id="SSF103473">
    <property type="entry name" value="MFS general substrate transporter"/>
    <property type="match status" value="1"/>
</dbReference>
<evidence type="ECO:0000256" key="14">
    <source>
        <dbReference type="ARBA" id="ARBA00044898"/>
    </source>
</evidence>
<comment type="catalytic activity">
    <reaction evidence="18">
        <text>L-histidyl-L-alpha-amino acid(out) = L-histidyl-L-alpha-amino acid(in)</text>
        <dbReference type="Rhea" id="RHEA:79379"/>
        <dbReference type="ChEBI" id="CHEBI:229964"/>
    </reaction>
</comment>
<comment type="catalytic activity">
    <reaction evidence="17">
        <text>L-arginyl-glycine(out) = L-arginyl-glycine(in)</text>
        <dbReference type="Rhea" id="RHEA:79391"/>
        <dbReference type="ChEBI" id="CHEBI:229955"/>
    </reaction>
</comment>
<evidence type="ECO:0000256" key="18">
    <source>
        <dbReference type="ARBA" id="ARBA00044912"/>
    </source>
</evidence>
<comment type="catalytic activity">
    <reaction evidence="8">
        <text>L-lysyl-L-alanine(out) = L-lysyl-L-alanine(in)</text>
        <dbReference type="Rhea" id="RHEA:79399"/>
        <dbReference type="ChEBI" id="CHEBI:229954"/>
    </reaction>
</comment>
<evidence type="ECO:0000256" key="5">
    <source>
        <dbReference type="ARBA" id="ARBA00022989"/>
    </source>
</evidence>
<dbReference type="RefSeq" id="WP_157737718.1">
    <property type="nucleotide sequence ID" value="NZ_CAAAII010000001.1"/>
</dbReference>
<name>A0A0W0YY18_LEGSP</name>
<reference evidence="27 28" key="1">
    <citation type="submission" date="2015-11" db="EMBL/GenBank/DDBJ databases">
        <title>Genomic analysis of 38 Legionella species identifies large and diverse effector repertoires.</title>
        <authorList>
            <person name="Burstein D."/>
            <person name="Amaro F."/>
            <person name="Zusman T."/>
            <person name="Lifshitz Z."/>
            <person name="Cohen O."/>
            <person name="Gilbert J.A."/>
            <person name="Pupko T."/>
            <person name="Shuman H.A."/>
            <person name="Segal G."/>
        </authorList>
    </citation>
    <scope>NUCLEOTIDE SEQUENCE [LARGE SCALE GENOMIC DNA]</scope>
    <source>
        <strain evidence="27 28">Mt.St.Helens-9</strain>
    </source>
</reference>
<feature type="transmembrane region" description="Helical" evidence="25">
    <location>
        <begin position="77"/>
        <end position="95"/>
    </location>
</feature>
<dbReference type="PANTHER" id="PTHR23512:SF3">
    <property type="entry name" value="MAJOR FACILITATOR SUPERFAMILY DOMAIN-CONTAINING PROTEIN 1"/>
    <property type="match status" value="1"/>
</dbReference>
<feature type="transmembrane region" description="Helical" evidence="25">
    <location>
        <begin position="287"/>
        <end position="307"/>
    </location>
</feature>
<comment type="similarity">
    <text evidence="2">Belongs to the major facilitator superfamily.</text>
</comment>
<evidence type="ECO:0000256" key="20">
    <source>
        <dbReference type="ARBA" id="ARBA00044924"/>
    </source>
</evidence>
<evidence type="ECO:0000256" key="16">
    <source>
        <dbReference type="ARBA" id="ARBA00044900"/>
    </source>
</evidence>
<evidence type="ECO:0000256" key="15">
    <source>
        <dbReference type="ARBA" id="ARBA00044899"/>
    </source>
</evidence>
<feature type="transmembrane region" description="Helical" evidence="25">
    <location>
        <begin position="313"/>
        <end position="332"/>
    </location>
</feature>
<evidence type="ECO:0000313" key="27">
    <source>
        <dbReference type="EMBL" id="KTD61777.1"/>
    </source>
</evidence>
<dbReference type="InterPro" id="IPR020846">
    <property type="entry name" value="MFS_dom"/>
</dbReference>
<evidence type="ECO:0000256" key="1">
    <source>
        <dbReference type="ARBA" id="ARBA00004155"/>
    </source>
</evidence>
<evidence type="ECO:0000256" key="19">
    <source>
        <dbReference type="ARBA" id="ARBA00044919"/>
    </source>
</evidence>
<dbReference type="PATRIC" id="fig|452.5.peg.2655"/>
<evidence type="ECO:0000256" key="13">
    <source>
        <dbReference type="ARBA" id="ARBA00044893"/>
    </source>
</evidence>
<evidence type="ECO:0000256" key="2">
    <source>
        <dbReference type="ARBA" id="ARBA00008335"/>
    </source>
</evidence>
<dbReference type="InterPro" id="IPR036259">
    <property type="entry name" value="MFS_trans_sf"/>
</dbReference>
<evidence type="ECO:0000256" key="17">
    <source>
        <dbReference type="ARBA" id="ARBA00044903"/>
    </source>
</evidence>
<dbReference type="Proteomes" id="UP000054877">
    <property type="component" value="Unassembled WGS sequence"/>
</dbReference>
<dbReference type="PANTHER" id="PTHR23512">
    <property type="entry name" value="MAJOR FACILITATOR SUPERFAMILY DOMAIN-CONTAINING PROTEIN 1"/>
    <property type="match status" value="1"/>
</dbReference>
<comment type="catalytic activity">
    <reaction evidence="20">
        <text>L-lysyl-glycine(out) = L-lysyl-glycine(in)</text>
        <dbReference type="Rhea" id="RHEA:79407"/>
        <dbReference type="ChEBI" id="CHEBI:191202"/>
    </reaction>
</comment>
<feature type="transmembrane region" description="Helical" evidence="25">
    <location>
        <begin position="136"/>
        <end position="158"/>
    </location>
</feature>
<evidence type="ECO:0000256" key="6">
    <source>
        <dbReference type="ARBA" id="ARBA00023136"/>
    </source>
</evidence>
<evidence type="ECO:0000256" key="8">
    <source>
        <dbReference type="ARBA" id="ARBA00044876"/>
    </source>
</evidence>
<keyword evidence="28" id="KW-1185">Reference proteome</keyword>
<keyword evidence="6 25" id="KW-0472">Membrane</keyword>
<protein>
    <recommendedName>
        <fullName evidence="21">Lysosomal dipeptide transporter MFSD1</fullName>
    </recommendedName>
    <alternativeName>
        <fullName evidence="22">Major facilitator superfamily domain-containing protein 1</fullName>
    </alternativeName>
</protein>
<gene>
    <name evidence="27" type="ORF">Lspi_2407</name>
</gene>
<keyword evidence="3" id="KW-0813">Transport</keyword>
<proteinExistence type="inferred from homology"/>
<evidence type="ECO:0000256" key="12">
    <source>
        <dbReference type="ARBA" id="ARBA00044891"/>
    </source>
</evidence>
<dbReference type="Gene3D" id="1.20.1250.20">
    <property type="entry name" value="MFS general substrate transporter like domains"/>
    <property type="match status" value="2"/>
</dbReference>
<dbReference type="GO" id="GO:0022857">
    <property type="term" value="F:transmembrane transporter activity"/>
    <property type="evidence" value="ECO:0007669"/>
    <property type="project" value="InterPro"/>
</dbReference>
<evidence type="ECO:0000256" key="4">
    <source>
        <dbReference type="ARBA" id="ARBA00022692"/>
    </source>
</evidence>
<evidence type="ECO:0000256" key="10">
    <source>
        <dbReference type="ARBA" id="ARBA00044881"/>
    </source>
</evidence>
<comment type="function">
    <text evidence="23">Lysosomal dipeptide uniporter that selectively exports lysine, arginine or histidine-containing dipeptides with a net positive charge from the lysosome lumen into the cytosol. Could play a role in a specific type of protein O-glycosylation indirectly regulating macrophages migration and tissue invasion. Also essential for liver homeostasis.</text>
</comment>
<comment type="catalytic activity">
    <reaction evidence="14">
        <text>L-aspartyl-L-lysine(out) = L-aspartyl-L-lysine(in)</text>
        <dbReference type="Rhea" id="RHEA:79411"/>
        <dbReference type="ChEBI" id="CHEBI:229953"/>
    </reaction>
</comment>
<comment type="catalytic activity">
    <reaction evidence="16">
        <text>L-lysyl-L-lysine(out) = L-lysyl-L-lysine(in)</text>
        <dbReference type="Rhea" id="RHEA:79403"/>
        <dbReference type="ChEBI" id="CHEBI:229956"/>
    </reaction>
</comment>
<dbReference type="InterPro" id="IPR052187">
    <property type="entry name" value="MFSD1"/>
</dbReference>
<dbReference type="AlphaFoldDB" id="A0A0W0YY18"/>
<evidence type="ECO:0000259" key="26">
    <source>
        <dbReference type="PROSITE" id="PS50850"/>
    </source>
</evidence>
<comment type="catalytic activity">
    <reaction evidence="10">
        <text>L-alpha-aminoacyl-L-arginine(out) = L-alpha-aminoacyl-L-arginine(in)</text>
        <dbReference type="Rhea" id="RHEA:79367"/>
        <dbReference type="ChEBI" id="CHEBI:229968"/>
    </reaction>
</comment>
<comment type="caution">
    <text evidence="27">The sequence shown here is derived from an EMBL/GenBank/DDBJ whole genome shotgun (WGS) entry which is preliminary data.</text>
</comment>
<evidence type="ECO:0000256" key="3">
    <source>
        <dbReference type="ARBA" id="ARBA00022448"/>
    </source>
</evidence>
<evidence type="ECO:0000256" key="7">
    <source>
        <dbReference type="ARBA" id="ARBA00023228"/>
    </source>
</evidence>
<evidence type="ECO:0000313" key="28">
    <source>
        <dbReference type="Proteomes" id="UP000054877"/>
    </source>
</evidence>
<comment type="catalytic activity">
    <reaction evidence="19">
        <text>L-alanyl-L-lysine(out) = L-alanyl-L-lysine(in)</text>
        <dbReference type="Rhea" id="RHEA:79415"/>
        <dbReference type="ChEBI" id="CHEBI:192470"/>
    </reaction>
</comment>
<comment type="subcellular location">
    <subcellularLocation>
        <location evidence="1">Lysosome membrane</location>
        <topology evidence="1">Multi-pass membrane protein</topology>
    </subcellularLocation>
</comment>
<evidence type="ECO:0000256" key="25">
    <source>
        <dbReference type="SAM" id="Phobius"/>
    </source>
</evidence>
<dbReference type="PROSITE" id="PS50850">
    <property type="entry name" value="MFS"/>
    <property type="match status" value="1"/>
</dbReference>
<feature type="transmembrane region" description="Helical" evidence="25">
    <location>
        <begin position="101"/>
        <end position="124"/>
    </location>
</feature>
<comment type="catalytic activity">
    <reaction evidence="15">
        <text>L-arginyl-L-alpha-amino acid(out) = L-arginyl-L-alpha-amino acid(in)</text>
        <dbReference type="Rhea" id="RHEA:79371"/>
        <dbReference type="ChEBI" id="CHEBI:84315"/>
    </reaction>
</comment>
<keyword evidence="4 25" id="KW-0812">Transmembrane</keyword>
<evidence type="ECO:0000256" key="11">
    <source>
        <dbReference type="ARBA" id="ARBA00044884"/>
    </source>
</evidence>
<keyword evidence="5 25" id="KW-1133">Transmembrane helix</keyword>
<dbReference type="Pfam" id="PF07690">
    <property type="entry name" value="MFS_1"/>
    <property type="match status" value="1"/>
</dbReference>
<evidence type="ECO:0000256" key="9">
    <source>
        <dbReference type="ARBA" id="ARBA00044878"/>
    </source>
</evidence>
<comment type="subunit">
    <text evidence="24">Homodimer. Interacts with lysosomal protein GLMP (via lumenal domain); the interaction starts while both proteins are still in the endoplasmic reticulum and is required for stabilization of MFSD1 in lysosomes but has no direct effect on its targeting to lysosomes or transporter activity.</text>
</comment>
<organism evidence="27 28">
    <name type="scientific">Legionella spiritensis</name>
    <dbReference type="NCBI Taxonomy" id="452"/>
    <lineage>
        <taxon>Bacteria</taxon>
        <taxon>Pseudomonadati</taxon>
        <taxon>Pseudomonadota</taxon>
        <taxon>Gammaproteobacteria</taxon>
        <taxon>Legionellales</taxon>
        <taxon>Legionellaceae</taxon>
        <taxon>Legionella</taxon>
    </lineage>
</organism>
<comment type="catalytic activity">
    <reaction evidence="9">
        <text>L-histidyl-glycine(out) = L-histidyl-glycine(in)</text>
        <dbReference type="Rhea" id="RHEA:79395"/>
        <dbReference type="ChEBI" id="CHEBI:229957"/>
    </reaction>
</comment>
<comment type="catalytic activity">
    <reaction evidence="13">
        <text>L-alpha-aminoacyl-L-lysine(out) = L-alpha-aminoacyl-L-lysine(in)</text>
        <dbReference type="Rhea" id="RHEA:79383"/>
        <dbReference type="ChEBI" id="CHEBI:229966"/>
    </reaction>
</comment>
<accession>A0A0W0YY18</accession>
<dbReference type="InterPro" id="IPR011701">
    <property type="entry name" value="MFS"/>
</dbReference>
<feature type="transmembrane region" description="Helical" evidence="25">
    <location>
        <begin position="7"/>
        <end position="25"/>
    </location>
</feature>
<feature type="transmembrane region" description="Helical" evidence="25">
    <location>
        <begin position="222"/>
        <end position="246"/>
    </location>
</feature>
<feature type="transmembrane region" description="Helical" evidence="25">
    <location>
        <begin position="45"/>
        <end position="65"/>
    </location>
</feature>
<evidence type="ECO:0000256" key="21">
    <source>
        <dbReference type="ARBA" id="ARBA00044985"/>
    </source>
</evidence>
<evidence type="ECO:0000256" key="24">
    <source>
        <dbReference type="ARBA" id="ARBA00046376"/>
    </source>
</evidence>
<evidence type="ECO:0000256" key="23">
    <source>
        <dbReference type="ARBA" id="ARBA00045709"/>
    </source>
</evidence>
<feature type="transmembrane region" description="Helical" evidence="25">
    <location>
        <begin position="344"/>
        <end position="369"/>
    </location>
</feature>
<feature type="transmembrane region" description="Helical" evidence="25">
    <location>
        <begin position="258"/>
        <end position="278"/>
    </location>
</feature>
<feature type="domain" description="Major facilitator superfamily (MFS) profile" evidence="26">
    <location>
        <begin position="9"/>
        <end position="416"/>
    </location>
</feature>
<feature type="transmembrane region" description="Helical" evidence="25">
    <location>
        <begin position="389"/>
        <end position="412"/>
    </location>
</feature>